<gene>
    <name evidence="1" type="ORF">Zmor_006582</name>
</gene>
<dbReference type="EMBL" id="JALNTZ010000002">
    <property type="protein sequence ID" value="KAJ3662226.1"/>
    <property type="molecule type" value="Genomic_DNA"/>
</dbReference>
<reference evidence="1" key="1">
    <citation type="journal article" date="2023" name="G3 (Bethesda)">
        <title>Whole genome assemblies of Zophobas morio and Tenebrio molitor.</title>
        <authorList>
            <person name="Kaur S."/>
            <person name="Stinson S.A."/>
            <person name="diCenzo G.C."/>
        </authorList>
    </citation>
    <scope>NUCLEOTIDE SEQUENCE</scope>
    <source>
        <strain evidence="1">QUZm001</strain>
    </source>
</reference>
<name>A0AA38MMU6_9CUCU</name>
<organism evidence="1 2">
    <name type="scientific">Zophobas morio</name>
    <dbReference type="NCBI Taxonomy" id="2755281"/>
    <lineage>
        <taxon>Eukaryota</taxon>
        <taxon>Metazoa</taxon>
        <taxon>Ecdysozoa</taxon>
        <taxon>Arthropoda</taxon>
        <taxon>Hexapoda</taxon>
        <taxon>Insecta</taxon>
        <taxon>Pterygota</taxon>
        <taxon>Neoptera</taxon>
        <taxon>Endopterygota</taxon>
        <taxon>Coleoptera</taxon>
        <taxon>Polyphaga</taxon>
        <taxon>Cucujiformia</taxon>
        <taxon>Tenebrionidae</taxon>
        <taxon>Zophobas</taxon>
    </lineage>
</organism>
<keyword evidence="2" id="KW-1185">Reference proteome</keyword>
<dbReference type="Proteomes" id="UP001168821">
    <property type="component" value="Unassembled WGS sequence"/>
</dbReference>
<accession>A0AA38MMU6</accession>
<evidence type="ECO:0000313" key="2">
    <source>
        <dbReference type="Proteomes" id="UP001168821"/>
    </source>
</evidence>
<dbReference type="AlphaFoldDB" id="A0AA38MMU6"/>
<comment type="caution">
    <text evidence="1">The sequence shown here is derived from an EMBL/GenBank/DDBJ whole genome shotgun (WGS) entry which is preliminary data.</text>
</comment>
<sequence length="99" mass="11355">MHQQASARARPREKFALQCSHIDTRRSSLRARKNRSGLVFRLYEHCCTEPTSRPCPRMKNYPDAREKTIVRILWRVSTTPTAEGCALTLYCLVCTDNAG</sequence>
<proteinExistence type="predicted"/>
<evidence type="ECO:0000313" key="1">
    <source>
        <dbReference type="EMBL" id="KAJ3662226.1"/>
    </source>
</evidence>
<protein>
    <submittedName>
        <fullName evidence="1">Uncharacterized protein</fullName>
    </submittedName>
</protein>